<evidence type="ECO:0000256" key="1">
    <source>
        <dbReference type="SAM" id="MobiDB-lite"/>
    </source>
</evidence>
<organism evidence="2 3">
    <name type="scientific">Araneus ventricosus</name>
    <name type="common">Orbweaver spider</name>
    <name type="synonym">Epeira ventricosa</name>
    <dbReference type="NCBI Taxonomy" id="182803"/>
    <lineage>
        <taxon>Eukaryota</taxon>
        <taxon>Metazoa</taxon>
        <taxon>Ecdysozoa</taxon>
        <taxon>Arthropoda</taxon>
        <taxon>Chelicerata</taxon>
        <taxon>Arachnida</taxon>
        <taxon>Araneae</taxon>
        <taxon>Araneomorphae</taxon>
        <taxon>Entelegynae</taxon>
        <taxon>Araneoidea</taxon>
        <taxon>Araneidae</taxon>
        <taxon>Araneus</taxon>
    </lineage>
</organism>
<accession>A0A4Y2JKB8</accession>
<proteinExistence type="predicted"/>
<keyword evidence="3" id="KW-1185">Reference proteome</keyword>
<protein>
    <submittedName>
        <fullName evidence="2">Uncharacterized protein</fullName>
    </submittedName>
</protein>
<evidence type="ECO:0000313" key="3">
    <source>
        <dbReference type="Proteomes" id="UP000499080"/>
    </source>
</evidence>
<gene>
    <name evidence="2" type="ORF">AVEN_1300_1</name>
</gene>
<name>A0A4Y2JKB8_ARAVE</name>
<comment type="caution">
    <text evidence="2">The sequence shown here is derived from an EMBL/GenBank/DDBJ whole genome shotgun (WGS) entry which is preliminary data.</text>
</comment>
<dbReference type="EMBL" id="BGPR01003630">
    <property type="protein sequence ID" value="GBM90540.1"/>
    <property type="molecule type" value="Genomic_DNA"/>
</dbReference>
<dbReference type="Proteomes" id="UP000499080">
    <property type="component" value="Unassembled WGS sequence"/>
</dbReference>
<sequence length="79" mass="9078">MLSRVIKQQTTLRNRRAKRTQVELTSPETAKRTLKVPPSANDQMRKETRLVVGSRGQQRDKSLRLNLSATPHRSGRRSL</sequence>
<feature type="compositionally biased region" description="Polar residues" evidence="1">
    <location>
        <begin position="1"/>
        <end position="12"/>
    </location>
</feature>
<reference evidence="2 3" key="1">
    <citation type="journal article" date="2019" name="Sci. Rep.">
        <title>Orb-weaving spider Araneus ventricosus genome elucidates the spidroin gene catalogue.</title>
        <authorList>
            <person name="Kono N."/>
            <person name="Nakamura H."/>
            <person name="Ohtoshi R."/>
            <person name="Moran D.A.P."/>
            <person name="Shinohara A."/>
            <person name="Yoshida Y."/>
            <person name="Fujiwara M."/>
            <person name="Mori M."/>
            <person name="Tomita M."/>
            <person name="Arakawa K."/>
        </authorList>
    </citation>
    <scope>NUCLEOTIDE SEQUENCE [LARGE SCALE GENOMIC DNA]</scope>
</reference>
<feature type="region of interest" description="Disordered" evidence="1">
    <location>
        <begin position="1"/>
        <end position="79"/>
    </location>
</feature>
<evidence type="ECO:0000313" key="2">
    <source>
        <dbReference type="EMBL" id="GBM90540.1"/>
    </source>
</evidence>
<dbReference type="AlphaFoldDB" id="A0A4Y2JKB8"/>